<accession>A0ABW2YZ47</accession>
<feature type="region of interest" description="Disordered" evidence="2">
    <location>
        <begin position="229"/>
        <end position="253"/>
    </location>
</feature>
<organism evidence="4 5">
    <name type="scientific">Mucilaginibacter calamicampi</name>
    <dbReference type="NCBI Taxonomy" id="1302352"/>
    <lineage>
        <taxon>Bacteria</taxon>
        <taxon>Pseudomonadati</taxon>
        <taxon>Bacteroidota</taxon>
        <taxon>Sphingobacteriia</taxon>
        <taxon>Sphingobacteriales</taxon>
        <taxon>Sphingobacteriaceae</taxon>
        <taxon>Mucilaginibacter</taxon>
    </lineage>
</organism>
<feature type="transmembrane region" description="Helical" evidence="3">
    <location>
        <begin position="182"/>
        <end position="199"/>
    </location>
</feature>
<keyword evidence="5" id="KW-1185">Reference proteome</keyword>
<evidence type="ECO:0000256" key="3">
    <source>
        <dbReference type="SAM" id="Phobius"/>
    </source>
</evidence>
<keyword evidence="3" id="KW-0812">Transmembrane</keyword>
<evidence type="ECO:0000313" key="5">
    <source>
        <dbReference type="Proteomes" id="UP001596958"/>
    </source>
</evidence>
<keyword evidence="1" id="KW-0175">Coiled coil</keyword>
<feature type="coiled-coil region" evidence="1">
    <location>
        <begin position="123"/>
        <end position="153"/>
    </location>
</feature>
<evidence type="ECO:0000313" key="4">
    <source>
        <dbReference type="EMBL" id="MFD0751766.1"/>
    </source>
</evidence>
<evidence type="ECO:0000256" key="1">
    <source>
        <dbReference type="SAM" id="Coils"/>
    </source>
</evidence>
<keyword evidence="3" id="KW-0472">Membrane</keyword>
<sequence length="253" mass="27811">MSVIFANAQDTTRKAAAKPVVTKPASKAAPVAVKSGIPINPKTGRPYSKWGYGANAKAYQAQKKADTLKKVVTPQPVTPAPVATAPATPVVVDKSLNGQYQYLLTKVYNYQQPFVAAFWKNIRDSLNNNRRQLKEVNDKLAASNQSINQLQTSVTAHETELSEADSVDFIGISFSKNGYSTMMWGLVLVLGAVAATVIFRSGSARSEAAYRTKLYSELEEEYKTYKAKANEKEKKLARELQTERNKVDELTGK</sequence>
<reference evidence="5" key="1">
    <citation type="journal article" date="2019" name="Int. J. Syst. Evol. Microbiol.">
        <title>The Global Catalogue of Microorganisms (GCM) 10K type strain sequencing project: providing services to taxonomists for standard genome sequencing and annotation.</title>
        <authorList>
            <consortium name="The Broad Institute Genomics Platform"/>
            <consortium name="The Broad Institute Genome Sequencing Center for Infectious Disease"/>
            <person name="Wu L."/>
            <person name="Ma J."/>
        </authorList>
    </citation>
    <scope>NUCLEOTIDE SEQUENCE [LARGE SCALE GENOMIC DNA]</scope>
    <source>
        <strain evidence="5">CCUG 63418</strain>
    </source>
</reference>
<protein>
    <submittedName>
        <fullName evidence="4">Uncharacterized protein</fullName>
    </submittedName>
</protein>
<dbReference type="EMBL" id="JBHTHU010000021">
    <property type="protein sequence ID" value="MFD0751766.1"/>
    <property type="molecule type" value="Genomic_DNA"/>
</dbReference>
<evidence type="ECO:0000256" key="2">
    <source>
        <dbReference type="SAM" id="MobiDB-lite"/>
    </source>
</evidence>
<comment type="caution">
    <text evidence="4">The sequence shown here is derived from an EMBL/GenBank/DDBJ whole genome shotgun (WGS) entry which is preliminary data.</text>
</comment>
<keyword evidence="3" id="KW-1133">Transmembrane helix</keyword>
<dbReference type="Proteomes" id="UP001596958">
    <property type="component" value="Unassembled WGS sequence"/>
</dbReference>
<name>A0ABW2YZ47_9SPHI</name>
<proteinExistence type="predicted"/>
<gene>
    <name evidence="4" type="ORF">ACFQZS_16560</name>
</gene>